<dbReference type="AlphaFoldDB" id="F8F301"/>
<feature type="transmembrane region" description="Helical" evidence="1">
    <location>
        <begin position="6"/>
        <end position="24"/>
    </location>
</feature>
<dbReference type="eggNOG" id="ENOG503146V">
    <property type="taxonomic scope" value="Bacteria"/>
</dbReference>
<reference evidence="3" key="1">
    <citation type="journal article" date="2013" name="Stand. Genomic Sci.">
        <title>Genome sequence of the thermophilic fresh-water bacterium Spirochaeta caldaria type strain (H1(T)), reclassification of Spirochaeta caldaria, Spirochaeta stenostrepta, and Spirochaeta zuelzerae in the genus Treponema as Treponema caldaria comb. nov., Treponema stenostrepta comb. nov., and Treponema zuelzerae comb. nov., and emendation of the genus Treponema.</title>
        <authorList>
            <person name="Abt B."/>
            <person name="Goker M."/>
            <person name="Scheuner C."/>
            <person name="Han C."/>
            <person name="Lu M."/>
            <person name="Misra M."/>
            <person name="Lapidus A."/>
            <person name="Nolan M."/>
            <person name="Lucas S."/>
            <person name="Hammon N."/>
            <person name="Deshpande S."/>
            <person name="Cheng J.F."/>
            <person name="Tapia R."/>
            <person name="Goodwin L.A."/>
            <person name="Pitluck S."/>
            <person name="Liolios K."/>
            <person name="Pagani I."/>
            <person name="Ivanova N."/>
            <person name="Mavromatis K."/>
            <person name="Mikhailova N."/>
            <person name="Huntemann M."/>
            <person name="Pati A."/>
            <person name="Chen A."/>
            <person name="Palaniappan K."/>
            <person name="Land M."/>
            <person name="Hauser L."/>
            <person name="Jeffries C.D."/>
            <person name="Rohde M."/>
            <person name="Spring S."/>
            <person name="Gronow S."/>
            <person name="Detter J.C."/>
            <person name="Bristow J."/>
            <person name="Eisen J.A."/>
            <person name="Markowitz V."/>
            <person name="Hugenholtz P."/>
            <person name="Kyrpides N.C."/>
            <person name="Woyke T."/>
            <person name="Klenk H.P."/>
        </authorList>
    </citation>
    <scope>NUCLEOTIDE SEQUENCE</scope>
    <source>
        <strain evidence="3">ATCC 51460 / DSM 7334 / H1</strain>
    </source>
</reference>
<proteinExistence type="predicted"/>
<evidence type="ECO:0000256" key="1">
    <source>
        <dbReference type="SAM" id="Phobius"/>
    </source>
</evidence>
<dbReference type="Proteomes" id="UP000000503">
    <property type="component" value="Chromosome"/>
</dbReference>
<dbReference type="HOGENOM" id="CLU_103739_0_0_12"/>
<sequence>MQIDQFIFKLLILSIPGSISYLLYVKIAIYRIENKTKFGFSEIMFILLSSLISNVIYDLFVKLLNCIFNLSITPVLEKLLKVGNYSAVELLFLIFIGIILGIIFVTLETKKVLYKIAKKLRFSNHYGDDDVWTFVCNSPDVEWVFVRDHKYDLVYFGRLEQYSDPGENRELLLSDVSVYTNKDSKYCYDIPKIYISRLPEELTIEIAPKKGEEDAT</sequence>
<keyword evidence="1" id="KW-1133">Transmembrane helix</keyword>
<name>F8F301_GRAC1</name>
<feature type="transmembrane region" description="Helical" evidence="1">
    <location>
        <begin position="45"/>
        <end position="70"/>
    </location>
</feature>
<organism evidence="2 3">
    <name type="scientific">Gracilinema caldarium (strain ATCC 51460 / DSM 7334 / H1)</name>
    <name type="common">Treponema caldarium</name>
    <dbReference type="NCBI Taxonomy" id="744872"/>
    <lineage>
        <taxon>Bacteria</taxon>
        <taxon>Pseudomonadati</taxon>
        <taxon>Spirochaetota</taxon>
        <taxon>Spirochaetia</taxon>
        <taxon>Spirochaetales</taxon>
        <taxon>Breznakiellaceae</taxon>
        <taxon>Gracilinema</taxon>
    </lineage>
</organism>
<feature type="transmembrane region" description="Helical" evidence="1">
    <location>
        <begin position="90"/>
        <end position="109"/>
    </location>
</feature>
<keyword evidence="3" id="KW-1185">Reference proteome</keyword>
<keyword evidence="1" id="KW-0472">Membrane</keyword>
<dbReference type="RefSeq" id="WP_013969209.1">
    <property type="nucleotide sequence ID" value="NC_015732.1"/>
</dbReference>
<keyword evidence="1" id="KW-0812">Transmembrane</keyword>
<evidence type="ECO:0000313" key="2">
    <source>
        <dbReference type="EMBL" id="AEJ19909.1"/>
    </source>
</evidence>
<dbReference type="STRING" id="744872.Spica_1767"/>
<dbReference type="EMBL" id="CP002868">
    <property type="protein sequence ID" value="AEJ19909.1"/>
    <property type="molecule type" value="Genomic_DNA"/>
</dbReference>
<dbReference type="OrthoDB" id="340214at2"/>
<evidence type="ECO:0000313" key="3">
    <source>
        <dbReference type="Proteomes" id="UP000000503"/>
    </source>
</evidence>
<protein>
    <submittedName>
        <fullName evidence="2">Uncharacterized protein</fullName>
    </submittedName>
</protein>
<dbReference type="KEGG" id="scd:Spica_1767"/>
<gene>
    <name evidence="2" type="ordered locus">Spica_1767</name>
</gene>
<accession>F8F301</accession>